<evidence type="ECO:0000313" key="5">
    <source>
        <dbReference type="EMBL" id="MCR1899392.1"/>
    </source>
</evidence>
<dbReference type="Gene3D" id="3.40.190.10">
    <property type="entry name" value="Periplasmic binding protein-like II"/>
    <property type="match status" value="1"/>
</dbReference>
<dbReference type="RefSeq" id="WP_257531711.1">
    <property type="nucleotide sequence ID" value="NZ_JANKAS010000009.1"/>
</dbReference>
<feature type="domain" description="Solute-binding protein family 5" evidence="4">
    <location>
        <begin position="83"/>
        <end position="439"/>
    </location>
</feature>
<dbReference type="Gene3D" id="3.10.105.10">
    <property type="entry name" value="Dipeptide-binding Protein, Domain 3"/>
    <property type="match status" value="1"/>
</dbReference>
<gene>
    <name evidence="5" type="ORF">NSA47_10395</name>
</gene>
<dbReference type="GO" id="GO:0015833">
    <property type="term" value="P:peptide transport"/>
    <property type="evidence" value="ECO:0007669"/>
    <property type="project" value="TreeGrafter"/>
</dbReference>
<dbReference type="GO" id="GO:0042597">
    <property type="term" value="C:periplasmic space"/>
    <property type="evidence" value="ECO:0007669"/>
    <property type="project" value="UniProtKB-ARBA"/>
</dbReference>
<dbReference type="PANTHER" id="PTHR30290:SF9">
    <property type="entry name" value="OLIGOPEPTIDE-BINDING PROTEIN APPA"/>
    <property type="match status" value="1"/>
</dbReference>
<evidence type="ECO:0000256" key="3">
    <source>
        <dbReference type="ARBA" id="ARBA00022729"/>
    </source>
</evidence>
<keyword evidence="6" id="KW-1185">Reference proteome</keyword>
<evidence type="ECO:0000259" key="4">
    <source>
        <dbReference type="Pfam" id="PF00496"/>
    </source>
</evidence>
<dbReference type="SUPFAM" id="SSF53850">
    <property type="entry name" value="Periplasmic binding protein-like II"/>
    <property type="match status" value="1"/>
</dbReference>
<evidence type="ECO:0000256" key="2">
    <source>
        <dbReference type="ARBA" id="ARBA00022448"/>
    </source>
</evidence>
<proteinExistence type="inferred from homology"/>
<keyword evidence="3" id="KW-0732">Signal</keyword>
<dbReference type="GO" id="GO:0043190">
    <property type="term" value="C:ATP-binding cassette (ABC) transporter complex"/>
    <property type="evidence" value="ECO:0007669"/>
    <property type="project" value="InterPro"/>
</dbReference>
<protein>
    <submittedName>
        <fullName evidence="5">ABC transporter substrate-binding protein</fullName>
    </submittedName>
</protein>
<dbReference type="InterPro" id="IPR000914">
    <property type="entry name" value="SBP_5_dom"/>
</dbReference>
<name>A0AAE3HH11_9FIRM</name>
<comment type="caution">
    <text evidence="5">The sequence shown here is derived from an EMBL/GenBank/DDBJ whole genome shotgun (WGS) entry which is preliminary data.</text>
</comment>
<dbReference type="GO" id="GO:1904680">
    <property type="term" value="F:peptide transmembrane transporter activity"/>
    <property type="evidence" value="ECO:0007669"/>
    <property type="project" value="TreeGrafter"/>
</dbReference>
<dbReference type="PROSITE" id="PS51257">
    <property type="entry name" value="PROKAR_LIPOPROTEIN"/>
    <property type="match status" value="1"/>
</dbReference>
<evidence type="ECO:0000313" key="6">
    <source>
        <dbReference type="Proteomes" id="UP001205748"/>
    </source>
</evidence>
<dbReference type="Pfam" id="PF00496">
    <property type="entry name" value="SBP_bac_5"/>
    <property type="match status" value="1"/>
</dbReference>
<accession>A0AAE3HH11</accession>
<sequence>MRRKSMMFKGLIILLVGIFVLGGCQGKGKDASQSQEDALKKKEKLVMAIGSEPDGGFDPIVGWGRYGNPLFQSTLVDTDSNMEIVKDLATDYQISEDGLIWNFTLREDAYFTDGEKLTAEDVVFTFDKAKDSGSIVDLTNMKKISEVNENTVEFILHKPDSSFIYTIAATGIVPKHSYGPNYGENPVGSGPFKLVQWDKGQQIIMEANENYYGKVPEMKKVTVLFMEEDAALAVAQAGQLDVAMTSANLAQQEIDGMHLEVVKTIDNRGLTLPCLPDEGKTTKDGHRIGNNVTSDIAIRRALSYGIDREALIKDALNGYGRPAYTECDGMPWSNEKAIVEYDVVKAKDILEAAGWIDVDKDGIREKNGQRAEINLLYAAGDSTRQVLANAVALQAEELGIKITIEGTSWDVIDQRMYSEAVVMGWGAQSPIETYLLYHSENTGKDYYNPEYFSNEKVDEHIDKAMSSLDHDEALEHWKKVQWDGETGVSTQGESPWVWLVNVDHLYYVKEGLDMGTQKIHPHGHAWPLLANLKDWTWK</sequence>
<dbReference type="PIRSF" id="PIRSF002741">
    <property type="entry name" value="MppA"/>
    <property type="match status" value="1"/>
</dbReference>
<dbReference type="InterPro" id="IPR039424">
    <property type="entry name" value="SBP_5"/>
</dbReference>
<dbReference type="InterPro" id="IPR030678">
    <property type="entry name" value="Peptide/Ni-bd"/>
</dbReference>
<comment type="similarity">
    <text evidence="1">Belongs to the bacterial solute-binding protein 5 family.</text>
</comment>
<dbReference type="PANTHER" id="PTHR30290">
    <property type="entry name" value="PERIPLASMIC BINDING COMPONENT OF ABC TRANSPORTER"/>
    <property type="match status" value="1"/>
</dbReference>
<dbReference type="Proteomes" id="UP001205748">
    <property type="component" value="Unassembled WGS sequence"/>
</dbReference>
<dbReference type="AlphaFoldDB" id="A0AAE3HH11"/>
<keyword evidence="2" id="KW-0813">Transport</keyword>
<reference evidence="5" key="1">
    <citation type="submission" date="2022-07" db="EMBL/GenBank/DDBJ databases">
        <title>Enhanced cultured diversity of the mouse gut microbiota enables custom-made synthetic communities.</title>
        <authorList>
            <person name="Afrizal A."/>
        </authorList>
    </citation>
    <scope>NUCLEOTIDE SEQUENCE</scope>
    <source>
        <strain evidence="5">DSM 28593</strain>
    </source>
</reference>
<organism evidence="5 6">
    <name type="scientific">Irregularibacter muris</name>
    <dbReference type="NCBI Taxonomy" id="1796619"/>
    <lineage>
        <taxon>Bacteria</taxon>
        <taxon>Bacillati</taxon>
        <taxon>Bacillota</taxon>
        <taxon>Clostridia</taxon>
        <taxon>Eubacteriales</taxon>
        <taxon>Eubacteriaceae</taxon>
        <taxon>Irregularibacter</taxon>
    </lineage>
</organism>
<evidence type="ECO:0000256" key="1">
    <source>
        <dbReference type="ARBA" id="ARBA00005695"/>
    </source>
</evidence>
<dbReference type="CDD" id="cd08518">
    <property type="entry name" value="PBP2_NikA_DppA_OppA_like_19"/>
    <property type="match status" value="1"/>
</dbReference>
<dbReference type="EMBL" id="JANKAS010000009">
    <property type="protein sequence ID" value="MCR1899392.1"/>
    <property type="molecule type" value="Genomic_DNA"/>
</dbReference>